<evidence type="ECO:0000256" key="2">
    <source>
        <dbReference type="ARBA" id="ARBA00000909"/>
    </source>
</evidence>
<comment type="function">
    <text evidence="17">Catalyzes the dehydration of the S-form of NAD(P)HX at the expense of ADP, which is converted to AMP. Together with NAD(P)HX epimerase, which catalyzes the epimerization of the S- and R-forms, the enzyme allows the repair of both epimers of NAD(P)HX, a damaged form of NAD(P)H that is a result of enzymatic or heat-dependent hydration.</text>
</comment>
<dbReference type="RefSeq" id="WP_338445228.1">
    <property type="nucleotide sequence ID" value="NZ_CP144918.1"/>
</dbReference>
<feature type="binding site" evidence="17">
    <location>
        <begin position="377"/>
        <end position="381"/>
    </location>
    <ligand>
        <name>AMP</name>
        <dbReference type="ChEBI" id="CHEBI:456215"/>
    </ligand>
</feature>
<protein>
    <recommendedName>
        <fullName evidence="19">Bifunctional NAD(P)H-hydrate repair enzyme</fullName>
    </recommendedName>
    <alternativeName>
        <fullName evidence="19">Nicotinamide nucleotide repair protein</fullName>
    </alternativeName>
    <domain>
        <recommendedName>
            <fullName evidence="19">ADP-dependent (S)-NAD(P)H-hydrate dehydratase</fullName>
            <ecNumber evidence="19">4.2.1.136</ecNumber>
        </recommendedName>
        <alternativeName>
            <fullName evidence="19">ADP-dependent NAD(P)HX dehydratase</fullName>
        </alternativeName>
    </domain>
    <domain>
        <recommendedName>
            <fullName evidence="19">NAD(P)H-hydrate epimerase</fullName>
            <ecNumber evidence="19">5.1.99.6</ecNumber>
        </recommendedName>
    </domain>
</protein>
<accession>A0ABZ2CZW8</accession>
<evidence type="ECO:0000259" key="20">
    <source>
        <dbReference type="PROSITE" id="PS51383"/>
    </source>
</evidence>
<dbReference type="PIRSF" id="PIRSF017184">
    <property type="entry name" value="Nnr"/>
    <property type="match status" value="1"/>
</dbReference>
<evidence type="ECO:0000259" key="21">
    <source>
        <dbReference type="PROSITE" id="PS51385"/>
    </source>
</evidence>
<evidence type="ECO:0000256" key="14">
    <source>
        <dbReference type="ARBA" id="ARBA00025153"/>
    </source>
</evidence>
<sequence length="462" mass="47200">MPASDPVLTVAEMQAAEQALVDAGTDVDTLMQRAGCGAAEWVWRLAAGRPVTVLCGPGNNGGDGYVIAQVLHRRGLDVAVVAPIAPGTDAAQNASALYRGAIGRTASGRRGAVLVDCLFGSGLARPLSTELAGLLAELAAGHRHAVAVDLPSGIESDSGMPLNPDLPACDLTLALGAWKFAHWTMPACARMGVRRLVDIGVTAPPCSARLSARPRLDPPAPDAHKYRRGLLGVVGGAMPGAGLLSARAAMHAGAGYVKLFSGHSHPAAPAALVVDARPLAEALGDARLGAILAGPGLGRDEGAKARLEQVLDTDAPLVLDADALILPGPRRFARETLLTPHEGELESLCRLFGVDGGSKRAKAQELARKSGAVVLAKGPDTLLCAPDGRLHLFPPGPSWLSAAGTGDVLAGVAASRMATGAGAFLAAEQAVWLHHEAARIAGVAFSADELAKAVKAAYARFL</sequence>
<dbReference type="NCBIfam" id="TIGR00196">
    <property type="entry name" value="yjeF_cterm"/>
    <property type="match status" value="1"/>
</dbReference>
<keyword evidence="6 17" id="KW-0547">Nucleotide-binding</keyword>
<feature type="binding site" evidence="18">
    <location>
        <position position="149"/>
    </location>
    <ligand>
        <name>(6S)-NADPHX</name>
        <dbReference type="ChEBI" id="CHEBI:64076"/>
    </ligand>
</feature>
<comment type="similarity">
    <text evidence="3 19">In the N-terminal section; belongs to the NnrE/AIBP family.</text>
</comment>
<dbReference type="InterPro" id="IPR036652">
    <property type="entry name" value="YjeF_N_dom_sf"/>
</dbReference>
<dbReference type="PROSITE" id="PS51385">
    <property type="entry name" value="YJEF_N"/>
    <property type="match status" value="1"/>
</dbReference>
<feature type="binding site" evidence="18">
    <location>
        <position position="116"/>
    </location>
    <ligand>
        <name>K(+)</name>
        <dbReference type="ChEBI" id="CHEBI:29103"/>
    </ligand>
</feature>
<organism evidence="22 23">
    <name type="scientific">Pelagerythrobacter marensis</name>
    <dbReference type="NCBI Taxonomy" id="543877"/>
    <lineage>
        <taxon>Bacteria</taxon>
        <taxon>Pseudomonadati</taxon>
        <taxon>Pseudomonadota</taxon>
        <taxon>Alphaproteobacteria</taxon>
        <taxon>Sphingomonadales</taxon>
        <taxon>Erythrobacteraceae</taxon>
        <taxon>Pelagerythrobacter</taxon>
    </lineage>
</organism>
<comment type="function">
    <text evidence="14 19">Bifunctional enzyme that catalyzes the epimerization of the S- and R-forms of NAD(P)HX and the dehydration of the S-form of NAD(P)HX at the expense of ADP, which is converted to AMP. This allows the repair of both epimers of NAD(P)HX, a damaged form of NAD(P)H that is a result of enzymatic or heat-dependent hydration.</text>
</comment>
<dbReference type="Proteomes" id="UP001335183">
    <property type="component" value="Chromosome"/>
</dbReference>
<keyword evidence="23" id="KW-1185">Reference proteome</keyword>
<dbReference type="CDD" id="cd01171">
    <property type="entry name" value="YXKO-related"/>
    <property type="match status" value="1"/>
</dbReference>
<evidence type="ECO:0000256" key="19">
    <source>
        <dbReference type="PIRNR" id="PIRNR017184"/>
    </source>
</evidence>
<evidence type="ECO:0000256" key="11">
    <source>
        <dbReference type="ARBA" id="ARBA00023235"/>
    </source>
</evidence>
<dbReference type="InterPro" id="IPR004443">
    <property type="entry name" value="YjeF_N_dom"/>
</dbReference>
<dbReference type="Pfam" id="PF01256">
    <property type="entry name" value="Carb_kinase"/>
    <property type="match status" value="1"/>
</dbReference>
<keyword evidence="9 18" id="KW-0630">Potassium</keyword>
<dbReference type="EC" id="5.1.99.6" evidence="19"/>
<evidence type="ECO:0000256" key="13">
    <source>
        <dbReference type="ARBA" id="ARBA00023268"/>
    </source>
</evidence>
<dbReference type="SUPFAM" id="SSF64153">
    <property type="entry name" value="YjeF N-terminal domain-like"/>
    <property type="match status" value="1"/>
</dbReference>
<comment type="subunit">
    <text evidence="17">Homotetramer.</text>
</comment>
<name>A0ABZ2CZW8_9SPHN</name>
<keyword evidence="11 18" id="KW-0413">Isomerase</keyword>
<comment type="cofactor">
    <cofactor evidence="17">
        <name>Mg(2+)</name>
        <dbReference type="ChEBI" id="CHEBI:18420"/>
    </cofactor>
</comment>
<dbReference type="HAMAP" id="MF_01965">
    <property type="entry name" value="NADHX_dehydratase"/>
    <property type="match status" value="1"/>
</dbReference>
<keyword evidence="10 17" id="KW-0520">NAD</keyword>
<comment type="cofactor">
    <cofactor evidence="18 19">
        <name>K(+)</name>
        <dbReference type="ChEBI" id="CHEBI:29103"/>
    </cofactor>
    <text evidence="18 19">Binds 1 potassium ion per subunit.</text>
</comment>
<dbReference type="Gene3D" id="3.40.1190.20">
    <property type="match status" value="1"/>
</dbReference>
<evidence type="ECO:0000256" key="7">
    <source>
        <dbReference type="ARBA" id="ARBA00022840"/>
    </source>
</evidence>
<comment type="catalytic activity">
    <reaction evidence="1 18 19">
        <text>(6R)-NADHX = (6S)-NADHX</text>
        <dbReference type="Rhea" id="RHEA:32215"/>
        <dbReference type="ChEBI" id="CHEBI:64074"/>
        <dbReference type="ChEBI" id="CHEBI:64075"/>
        <dbReference type="EC" id="5.1.99.6"/>
    </reaction>
</comment>
<dbReference type="NCBIfam" id="TIGR00197">
    <property type="entry name" value="yjeF_nterm"/>
    <property type="match status" value="1"/>
</dbReference>
<comment type="function">
    <text evidence="18">Catalyzes the epimerization of the S- and R-forms of NAD(P)HX, a damaged form of NAD(P)H that is a result of enzymatic or heat-dependent hydration. This is a prerequisite for the S-specific NAD(P)H-hydrate dehydratase to allow the repair of both epimers of NAD(P)HX.</text>
</comment>
<feature type="binding site" evidence="17">
    <location>
        <position position="296"/>
    </location>
    <ligand>
        <name>(6S)-NADPHX</name>
        <dbReference type="ChEBI" id="CHEBI:64076"/>
    </ligand>
</feature>
<evidence type="ECO:0000256" key="9">
    <source>
        <dbReference type="ARBA" id="ARBA00022958"/>
    </source>
</evidence>
<feature type="binding site" evidence="18">
    <location>
        <position position="60"/>
    </location>
    <ligand>
        <name>K(+)</name>
        <dbReference type="ChEBI" id="CHEBI:29103"/>
    </ligand>
</feature>
<dbReference type="PROSITE" id="PS51383">
    <property type="entry name" value="YJEF_C_3"/>
    <property type="match status" value="1"/>
</dbReference>
<dbReference type="HAMAP" id="MF_01966">
    <property type="entry name" value="NADHX_epimerase"/>
    <property type="match status" value="1"/>
</dbReference>
<keyword evidence="5 18" id="KW-0479">Metal-binding</keyword>
<gene>
    <name evidence="18" type="primary">nnrE</name>
    <name evidence="17" type="synonym">nnrD</name>
    <name evidence="22" type="ORF">V5F89_08510</name>
</gene>
<feature type="binding site" evidence="18">
    <location>
        <begin position="59"/>
        <end position="63"/>
    </location>
    <ligand>
        <name>(6S)-NADPHX</name>
        <dbReference type="ChEBI" id="CHEBI:64076"/>
    </ligand>
</feature>
<dbReference type="PANTHER" id="PTHR12592:SF0">
    <property type="entry name" value="ATP-DEPENDENT (S)-NAD(P)H-HYDRATE DEHYDRATASE"/>
    <property type="match status" value="1"/>
</dbReference>
<keyword evidence="12 17" id="KW-0456">Lyase</keyword>
<evidence type="ECO:0000256" key="16">
    <source>
        <dbReference type="ARBA" id="ARBA00049209"/>
    </source>
</evidence>
<feature type="binding site" evidence="17">
    <location>
        <position position="406"/>
    </location>
    <ligand>
        <name>AMP</name>
        <dbReference type="ChEBI" id="CHEBI:456215"/>
    </ligand>
</feature>
<comment type="caution">
    <text evidence="18">Lacks conserved residue(s) required for the propagation of feature annotation.</text>
</comment>
<feature type="binding site" evidence="17">
    <location>
        <position position="241"/>
    </location>
    <ligand>
        <name>(6S)-NADPHX</name>
        <dbReference type="ChEBI" id="CHEBI:64076"/>
    </ligand>
</feature>
<dbReference type="SUPFAM" id="SSF53613">
    <property type="entry name" value="Ribokinase-like"/>
    <property type="match status" value="1"/>
</dbReference>
<evidence type="ECO:0000256" key="6">
    <source>
        <dbReference type="ARBA" id="ARBA00022741"/>
    </source>
</evidence>
<dbReference type="InterPro" id="IPR029056">
    <property type="entry name" value="Ribokinase-like"/>
</dbReference>
<evidence type="ECO:0000256" key="12">
    <source>
        <dbReference type="ARBA" id="ARBA00023239"/>
    </source>
</evidence>
<feature type="binding site" evidence="18">
    <location>
        <begin position="120"/>
        <end position="126"/>
    </location>
    <ligand>
        <name>(6S)-NADPHX</name>
        <dbReference type="ChEBI" id="CHEBI:64076"/>
    </ligand>
</feature>
<dbReference type="EC" id="4.2.1.136" evidence="19"/>
<comment type="similarity">
    <text evidence="18">Belongs to the NnrE/AIBP family.</text>
</comment>
<evidence type="ECO:0000256" key="3">
    <source>
        <dbReference type="ARBA" id="ARBA00006001"/>
    </source>
</evidence>
<proteinExistence type="inferred from homology"/>
<keyword evidence="13" id="KW-0511">Multifunctional enzyme</keyword>
<evidence type="ECO:0000256" key="17">
    <source>
        <dbReference type="HAMAP-Rule" id="MF_01965"/>
    </source>
</evidence>
<dbReference type="InterPro" id="IPR000631">
    <property type="entry name" value="CARKD"/>
</dbReference>
<evidence type="ECO:0000256" key="15">
    <source>
        <dbReference type="ARBA" id="ARBA00048238"/>
    </source>
</evidence>
<comment type="catalytic activity">
    <reaction evidence="2 18 19">
        <text>(6R)-NADPHX = (6S)-NADPHX</text>
        <dbReference type="Rhea" id="RHEA:32227"/>
        <dbReference type="ChEBI" id="CHEBI:64076"/>
        <dbReference type="ChEBI" id="CHEBI:64077"/>
        <dbReference type="EC" id="5.1.99.6"/>
    </reaction>
</comment>
<evidence type="ECO:0000256" key="4">
    <source>
        <dbReference type="ARBA" id="ARBA00009524"/>
    </source>
</evidence>
<feature type="domain" description="YjeF N-terminal" evidence="21">
    <location>
        <begin position="13"/>
        <end position="207"/>
    </location>
</feature>
<comment type="similarity">
    <text evidence="17">Belongs to the NnrD/CARKD family.</text>
</comment>
<dbReference type="Pfam" id="PF03853">
    <property type="entry name" value="YjeF_N"/>
    <property type="match status" value="1"/>
</dbReference>
<dbReference type="Gene3D" id="3.40.50.10260">
    <property type="entry name" value="YjeF N-terminal domain"/>
    <property type="match status" value="1"/>
</dbReference>
<feature type="binding site" evidence="17">
    <location>
        <position position="341"/>
    </location>
    <ligand>
        <name>(6S)-NADPHX</name>
        <dbReference type="ChEBI" id="CHEBI:64076"/>
    </ligand>
</feature>
<dbReference type="EMBL" id="CP144918">
    <property type="protein sequence ID" value="WWA46327.1"/>
    <property type="molecule type" value="Genomic_DNA"/>
</dbReference>
<comment type="similarity">
    <text evidence="4 19">In the C-terminal section; belongs to the NnrD/CARKD family.</text>
</comment>
<dbReference type="PANTHER" id="PTHR12592">
    <property type="entry name" value="ATP-DEPENDENT (S)-NAD(P)H-HYDRATE DEHYDRATASE FAMILY MEMBER"/>
    <property type="match status" value="1"/>
</dbReference>
<dbReference type="InterPro" id="IPR030677">
    <property type="entry name" value="Nnr"/>
</dbReference>
<evidence type="ECO:0000313" key="22">
    <source>
        <dbReference type="EMBL" id="WWA46327.1"/>
    </source>
</evidence>
<feature type="domain" description="YjeF C-terminal" evidence="20">
    <location>
        <begin position="208"/>
        <end position="461"/>
    </location>
</feature>
<evidence type="ECO:0000256" key="1">
    <source>
        <dbReference type="ARBA" id="ARBA00000013"/>
    </source>
</evidence>
<keyword evidence="7 17" id="KW-0067">ATP-binding</keyword>
<evidence type="ECO:0000256" key="18">
    <source>
        <dbReference type="HAMAP-Rule" id="MF_01966"/>
    </source>
</evidence>
<feature type="binding site" evidence="17">
    <location>
        <position position="407"/>
    </location>
    <ligand>
        <name>(6S)-NADPHX</name>
        <dbReference type="ChEBI" id="CHEBI:64076"/>
    </ligand>
</feature>
<keyword evidence="8 17" id="KW-0521">NADP</keyword>
<evidence type="ECO:0000256" key="10">
    <source>
        <dbReference type="ARBA" id="ARBA00023027"/>
    </source>
</evidence>
<comment type="catalytic activity">
    <reaction evidence="15 17 19">
        <text>(6S)-NADHX + ADP = AMP + phosphate + NADH + H(+)</text>
        <dbReference type="Rhea" id="RHEA:32223"/>
        <dbReference type="ChEBI" id="CHEBI:15378"/>
        <dbReference type="ChEBI" id="CHEBI:43474"/>
        <dbReference type="ChEBI" id="CHEBI:57945"/>
        <dbReference type="ChEBI" id="CHEBI:64074"/>
        <dbReference type="ChEBI" id="CHEBI:456215"/>
        <dbReference type="ChEBI" id="CHEBI:456216"/>
        <dbReference type="EC" id="4.2.1.136"/>
    </reaction>
</comment>
<comment type="catalytic activity">
    <reaction evidence="16 17 19">
        <text>(6S)-NADPHX + ADP = AMP + phosphate + NADPH + H(+)</text>
        <dbReference type="Rhea" id="RHEA:32235"/>
        <dbReference type="ChEBI" id="CHEBI:15378"/>
        <dbReference type="ChEBI" id="CHEBI:43474"/>
        <dbReference type="ChEBI" id="CHEBI:57783"/>
        <dbReference type="ChEBI" id="CHEBI:64076"/>
        <dbReference type="ChEBI" id="CHEBI:456215"/>
        <dbReference type="ChEBI" id="CHEBI:456216"/>
        <dbReference type="EC" id="4.2.1.136"/>
    </reaction>
</comment>
<evidence type="ECO:0000256" key="5">
    <source>
        <dbReference type="ARBA" id="ARBA00022723"/>
    </source>
</evidence>
<feature type="binding site" evidence="18">
    <location>
        <position position="152"/>
    </location>
    <ligand>
        <name>K(+)</name>
        <dbReference type="ChEBI" id="CHEBI:29103"/>
    </ligand>
</feature>
<reference evidence="22 23" key="1">
    <citation type="submission" date="2024-02" db="EMBL/GenBank/DDBJ databases">
        <title>The whole genome sequence of five bacterial samples isolated from Abu Dhabi Sabkha-shore region.</title>
        <authorList>
            <person name="Sudalaimuthuasari N."/>
            <person name="Sarfraz B."/>
            <person name="Tuyisabe J.D."/>
            <person name="Mugisha Ntwali L.D.M."/>
            <person name="Ali A.I.A.A."/>
            <person name="Almansoori S.Z.A."/>
            <person name="Alajami H.S.A."/>
            <person name="Almeqbaali A.A.S."/>
            <person name="Kundu B."/>
            <person name="Saeed E.E."/>
            <person name="Sukumarinath V."/>
            <person name="Mishra A.K."/>
            <person name="Hazzouri K.M."/>
            <person name="Almaskari R."/>
            <person name="Sharma A.K."/>
            <person name="Amiri K.M.A."/>
        </authorList>
    </citation>
    <scope>NUCLEOTIDE SEQUENCE [LARGE SCALE GENOMIC DNA]</scope>
    <source>
        <strain evidence="23">kcgeb_sd</strain>
    </source>
</reference>
<evidence type="ECO:0000256" key="8">
    <source>
        <dbReference type="ARBA" id="ARBA00022857"/>
    </source>
</evidence>
<evidence type="ECO:0000313" key="23">
    <source>
        <dbReference type="Proteomes" id="UP001335183"/>
    </source>
</evidence>